<dbReference type="PROSITE" id="PS50053">
    <property type="entry name" value="UBIQUITIN_2"/>
    <property type="match status" value="1"/>
</dbReference>
<protein>
    <submittedName>
        <fullName evidence="2">Ubiquitin-like Rad60 SUMO-like protein</fullName>
    </submittedName>
</protein>
<evidence type="ECO:0000313" key="4">
    <source>
        <dbReference type="Proteomes" id="UP000002051"/>
    </source>
</evidence>
<feature type="domain" description="Ubiquitin-like" evidence="1">
    <location>
        <begin position="23"/>
        <end position="99"/>
    </location>
</feature>
<evidence type="ECO:0000313" key="2">
    <source>
        <dbReference type="EMBL" id="AET04149.1"/>
    </source>
</evidence>
<reference evidence="2 4" key="1">
    <citation type="journal article" date="2011" name="Nature">
        <title>The Medicago genome provides insight into the evolution of rhizobial symbioses.</title>
        <authorList>
            <person name="Young N.D."/>
            <person name="Debelle F."/>
            <person name="Oldroyd G.E."/>
            <person name="Geurts R."/>
            <person name="Cannon S.B."/>
            <person name="Udvardi M.K."/>
            <person name="Benedito V.A."/>
            <person name="Mayer K.F."/>
            <person name="Gouzy J."/>
            <person name="Schoof H."/>
            <person name="Van de Peer Y."/>
            <person name="Proost S."/>
            <person name="Cook D.R."/>
            <person name="Meyers B.C."/>
            <person name="Spannagl M."/>
            <person name="Cheung F."/>
            <person name="De Mita S."/>
            <person name="Krishnakumar V."/>
            <person name="Gundlach H."/>
            <person name="Zhou S."/>
            <person name="Mudge J."/>
            <person name="Bharti A.K."/>
            <person name="Murray J.D."/>
            <person name="Naoumkina M.A."/>
            <person name="Rosen B."/>
            <person name="Silverstein K.A."/>
            <person name="Tang H."/>
            <person name="Rombauts S."/>
            <person name="Zhao P.X."/>
            <person name="Zhou P."/>
            <person name="Barbe V."/>
            <person name="Bardou P."/>
            <person name="Bechner M."/>
            <person name="Bellec A."/>
            <person name="Berger A."/>
            <person name="Berges H."/>
            <person name="Bidwell S."/>
            <person name="Bisseling T."/>
            <person name="Choisne N."/>
            <person name="Couloux A."/>
            <person name="Denny R."/>
            <person name="Deshpande S."/>
            <person name="Dai X."/>
            <person name="Doyle J.J."/>
            <person name="Dudez A.M."/>
            <person name="Farmer A.D."/>
            <person name="Fouteau S."/>
            <person name="Franken C."/>
            <person name="Gibelin C."/>
            <person name="Gish J."/>
            <person name="Goldstein S."/>
            <person name="Gonzalez A.J."/>
            <person name="Green P.J."/>
            <person name="Hallab A."/>
            <person name="Hartog M."/>
            <person name="Hua A."/>
            <person name="Humphray S.J."/>
            <person name="Jeong D.H."/>
            <person name="Jing Y."/>
            <person name="Jocker A."/>
            <person name="Kenton S.M."/>
            <person name="Kim D.J."/>
            <person name="Klee K."/>
            <person name="Lai H."/>
            <person name="Lang C."/>
            <person name="Lin S."/>
            <person name="Macmil S.L."/>
            <person name="Magdelenat G."/>
            <person name="Matthews L."/>
            <person name="McCorrison J."/>
            <person name="Monaghan E.L."/>
            <person name="Mun J.H."/>
            <person name="Najar F.Z."/>
            <person name="Nicholson C."/>
            <person name="Noirot C."/>
            <person name="O'Bleness M."/>
            <person name="Paule C.R."/>
            <person name="Poulain J."/>
            <person name="Prion F."/>
            <person name="Qin B."/>
            <person name="Qu C."/>
            <person name="Retzel E.F."/>
            <person name="Riddle C."/>
            <person name="Sallet E."/>
            <person name="Samain S."/>
            <person name="Samson N."/>
            <person name="Sanders I."/>
            <person name="Saurat O."/>
            <person name="Scarpelli C."/>
            <person name="Schiex T."/>
            <person name="Segurens B."/>
            <person name="Severin A.J."/>
            <person name="Sherrier D.J."/>
            <person name="Shi R."/>
            <person name="Sims S."/>
            <person name="Singer S.R."/>
            <person name="Sinharoy S."/>
            <person name="Sterck L."/>
            <person name="Viollet A."/>
            <person name="Wang B.B."/>
            <person name="Wang K."/>
            <person name="Wang M."/>
            <person name="Wang X."/>
            <person name="Warfsmann J."/>
            <person name="Weissenbach J."/>
            <person name="White D.D."/>
            <person name="White J.D."/>
            <person name="Wiley G.B."/>
            <person name="Wincker P."/>
            <person name="Xing Y."/>
            <person name="Yang L."/>
            <person name="Yao Z."/>
            <person name="Ying F."/>
            <person name="Zhai J."/>
            <person name="Zhou L."/>
            <person name="Zuber A."/>
            <person name="Denarie J."/>
            <person name="Dixon R.A."/>
            <person name="May G.D."/>
            <person name="Schwartz D.C."/>
            <person name="Rogers J."/>
            <person name="Quetier F."/>
            <person name="Town C.D."/>
            <person name="Roe B.A."/>
        </authorList>
    </citation>
    <scope>NUCLEOTIDE SEQUENCE [LARGE SCALE GENOMIC DNA]</scope>
    <source>
        <strain evidence="2">A17</strain>
        <strain evidence="3 4">cv. Jemalong A17</strain>
    </source>
</reference>
<dbReference type="PaxDb" id="3880-AET04149"/>
<dbReference type="Gene3D" id="3.10.20.90">
    <property type="entry name" value="Phosphatidylinositol 3-kinase Catalytic Subunit, Chain A, domain 1"/>
    <property type="match status" value="1"/>
</dbReference>
<keyword evidence="4" id="KW-1185">Reference proteome</keyword>
<dbReference type="HOGENOM" id="CLU_148322_4_0_1"/>
<organism evidence="2 4">
    <name type="scientific">Medicago truncatula</name>
    <name type="common">Barrel medic</name>
    <name type="synonym">Medicago tribuloides</name>
    <dbReference type="NCBI Taxonomy" id="3880"/>
    <lineage>
        <taxon>Eukaryota</taxon>
        <taxon>Viridiplantae</taxon>
        <taxon>Streptophyta</taxon>
        <taxon>Embryophyta</taxon>
        <taxon>Tracheophyta</taxon>
        <taxon>Spermatophyta</taxon>
        <taxon>Magnoliopsida</taxon>
        <taxon>eudicotyledons</taxon>
        <taxon>Gunneridae</taxon>
        <taxon>Pentapetalae</taxon>
        <taxon>rosids</taxon>
        <taxon>fabids</taxon>
        <taxon>Fabales</taxon>
        <taxon>Fabaceae</taxon>
        <taxon>Papilionoideae</taxon>
        <taxon>50 kb inversion clade</taxon>
        <taxon>NPAAA clade</taxon>
        <taxon>Hologalegina</taxon>
        <taxon>IRL clade</taxon>
        <taxon>Trifolieae</taxon>
        <taxon>Medicago</taxon>
    </lineage>
</organism>
<reference evidence="2 4" key="2">
    <citation type="journal article" date="2014" name="BMC Genomics">
        <title>An improved genome release (version Mt4.0) for the model legume Medicago truncatula.</title>
        <authorList>
            <person name="Tang H."/>
            <person name="Krishnakumar V."/>
            <person name="Bidwell S."/>
            <person name="Rosen B."/>
            <person name="Chan A."/>
            <person name="Zhou S."/>
            <person name="Gentzbittel L."/>
            <person name="Childs K.L."/>
            <person name="Yandell M."/>
            <person name="Gundlach H."/>
            <person name="Mayer K.F."/>
            <person name="Schwartz D.C."/>
            <person name="Town C.D."/>
        </authorList>
    </citation>
    <scope>GENOME REANNOTATION</scope>
    <source>
        <strain evidence="3 4">cv. Jemalong A17</strain>
    </source>
</reference>
<reference evidence="3" key="3">
    <citation type="submission" date="2015-04" db="UniProtKB">
        <authorList>
            <consortium name="EnsemblPlants"/>
        </authorList>
    </citation>
    <scope>IDENTIFICATION</scope>
    <source>
        <strain evidence="3">cv. Jemalong A17</strain>
    </source>
</reference>
<dbReference type="GO" id="GO:0016925">
    <property type="term" value="P:protein sumoylation"/>
    <property type="evidence" value="ECO:0000318"/>
    <property type="project" value="GO_Central"/>
</dbReference>
<dbReference type="EnsemblPlants" id="AET04149">
    <property type="protein sequence ID" value="AET04149"/>
    <property type="gene ID" value="MTR_8g085320"/>
</dbReference>
<sequence>MASNGKRKASERDEISSDDSVRINFSIRAQDGSRVFFKVNPDRYLKIPFKKYCQKSNLEYETVTFLLEGKRINGNRQTPRTLKLKNGAEIDVMKQQTGGGDEAL</sequence>
<dbReference type="KEGG" id="mtr:11413792"/>
<dbReference type="EMBL" id="CM001224">
    <property type="protein sequence ID" value="AET04149.1"/>
    <property type="molecule type" value="Genomic_DNA"/>
</dbReference>
<dbReference type="GO" id="GO:0031386">
    <property type="term" value="F:protein tag activity"/>
    <property type="evidence" value="ECO:0000318"/>
    <property type="project" value="GO_Central"/>
</dbReference>
<dbReference type="OMA" id="ETPPREM"/>
<name>G7LHV5_MEDTR</name>
<dbReference type="PANTHER" id="PTHR10562">
    <property type="entry name" value="SMALL UBIQUITIN-RELATED MODIFIER"/>
    <property type="match status" value="1"/>
</dbReference>
<evidence type="ECO:0000313" key="3">
    <source>
        <dbReference type="EnsemblPlants" id="AET04149"/>
    </source>
</evidence>
<dbReference type="InterPro" id="IPR000626">
    <property type="entry name" value="Ubiquitin-like_dom"/>
</dbReference>
<dbReference type="GO" id="GO:0005634">
    <property type="term" value="C:nucleus"/>
    <property type="evidence" value="ECO:0000318"/>
    <property type="project" value="GO_Central"/>
</dbReference>
<dbReference type="Pfam" id="PF11976">
    <property type="entry name" value="Rad60-SLD"/>
    <property type="match status" value="1"/>
</dbReference>
<dbReference type="GO" id="GO:0044389">
    <property type="term" value="F:ubiquitin-like protein ligase binding"/>
    <property type="evidence" value="ECO:0000318"/>
    <property type="project" value="GO_Central"/>
</dbReference>
<dbReference type="STRING" id="3880.G7LHV5"/>
<evidence type="ECO:0000259" key="1">
    <source>
        <dbReference type="PROSITE" id="PS50053"/>
    </source>
</evidence>
<dbReference type="eggNOG" id="KOG1769">
    <property type="taxonomic scope" value="Eukaryota"/>
</dbReference>
<dbReference type="OrthoDB" id="442921at2759"/>
<dbReference type="InterPro" id="IPR029071">
    <property type="entry name" value="Ubiquitin-like_domsf"/>
</dbReference>
<gene>
    <name evidence="3" type="primary">11413792</name>
    <name evidence="2" type="ordered locus">MTR_8g085320</name>
</gene>
<dbReference type="InterPro" id="IPR022617">
    <property type="entry name" value="Rad60/SUMO-like_dom"/>
</dbReference>
<proteinExistence type="predicted"/>
<dbReference type="AlphaFoldDB" id="G7LHV5"/>
<accession>G7LHV5</accession>
<dbReference type="SUPFAM" id="SSF54236">
    <property type="entry name" value="Ubiquitin-like"/>
    <property type="match status" value="1"/>
</dbReference>
<dbReference type="Proteomes" id="UP000002051">
    <property type="component" value="Chromosome 8"/>
</dbReference>